<dbReference type="Proteomes" id="UP001371218">
    <property type="component" value="Unassembled WGS sequence"/>
</dbReference>
<dbReference type="InterPro" id="IPR037165">
    <property type="entry name" value="AldOxase/xan_DH_Mopterin-bd_sf"/>
</dbReference>
<gene>
    <name evidence="2" type="ORF">AACH06_08525</name>
</gene>
<dbReference type="SUPFAM" id="SSF54665">
    <property type="entry name" value="CO dehydrogenase molybdoprotein N-domain-like"/>
    <property type="match status" value="1"/>
</dbReference>
<dbReference type="InterPro" id="IPR008274">
    <property type="entry name" value="AldOxase/xan_DH_MoCoBD1"/>
</dbReference>
<comment type="caution">
    <text evidence="2">The sequence shown here is derived from an EMBL/GenBank/DDBJ whole genome shotgun (WGS) entry which is preliminary data.</text>
</comment>
<dbReference type="PANTHER" id="PTHR47495:SF2">
    <property type="entry name" value="ALDEHYDE DEHYDROGENASE"/>
    <property type="match status" value="1"/>
</dbReference>
<dbReference type="PIRSF" id="PIRSF036389">
    <property type="entry name" value="IOR_B"/>
    <property type="match status" value="1"/>
</dbReference>
<reference evidence="2 3" key="1">
    <citation type="submission" date="2024-04" db="EMBL/GenBank/DDBJ databases">
        <title>Novel species of the genus Ideonella isolated from streams.</title>
        <authorList>
            <person name="Lu H."/>
        </authorList>
    </citation>
    <scope>NUCLEOTIDE SEQUENCE [LARGE SCALE GENOMIC DNA]</scope>
    <source>
        <strain evidence="2 3">DXS29W</strain>
    </source>
</reference>
<keyword evidence="3" id="KW-1185">Reference proteome</keyword>
<organism evidence="2 3">
    <name type="scientific">Ideonella lacteola</name>
    <dbReference type="NCBI Taxonomy" id="2984193"/>
    <lineage>
        <taxon>Bacteria</taxon>
        <taxon>Pseudomonadati</taxon>
        <taxon>Pseudomonadota</taxon>
        <taxon>Betaproteobacteria</taxon>
        <taxon>Burkholderiales</taxon>
        <taxon>Sphaerotilaceae</taxon>
        <taxon>Ideonella</taxon>
    </lineage>
</organism>
<sequence>MKLTRRLWLLSGVGGAGALVLGWSGLPPRSRLGRASLWPEGSGEVALNGWIKVLPDGSVQFASPYVEMGQGVFTALAQLVAEEMDISPARVKPVQAPHDAIYGNVAMFAASLPLHPTSTEPGHETTGARLSHWMIKKVARELGIAVTGGSSTMADAWEPLRLAAATARAQLLGAASLRWKLPVDEFTVTDGRVVHSAGHDQGHYGELAAAAALTPPGEVRLKPRAAWTRIGKPQPRHDALAKSTGQAGYGLDTRRPGQLYAVVLHAPALGGVPQRVDTTAAMARPGVERIVRLPPLAGSTDAFAVVGRSTWHAKQGAQALEIDWQLPPGGALDSVRILEGLSDAAREAAEQDEGFGFYARGDGAQALAQAAQKLEALYRAPYLAHATMEPMNCTAQVHADGSVEVWAPTQMPTAARDAAAKVAGVAPERVSLHVTYLGGGFGRRLEVDYVAQAVRVAMETGGRPVQLVWPREEDFTHDFYRPAGAALLRGGLDASGRLQVLSIHSAGDAIAPRWIERTLPALAGPVDTPDKTTAEGLFDLAYDVPHQRMAHVARRSGVPIGFWRSVGHSHNAFFSESFIDELAHAAKTDPVAFRLQMLGAMPRHAQVLQRVAERAGWGQALPAGRARGVALHESFGSIVGMVVEASVDTVDGRRQPRVRRVVCAVDCGTVINPDGVAQQVESSVVFGLSAALHGEIHIVRSQVQARNFPDQPMLSLRDAPTIETHLIDTHLPPTGMGEPALPPLAPALANAIFALTGQRLRSLPLRLA</sequence>
<accession>A0ABU9BP59</accession>
<protein>
    <submittedName>
        <fullName evidence="2">Molybdopterin cofactor-binding domain-containing protein</fullName>
    </submittedName>
</protein>
<dbReference type="InterPro" id="IPR012368">
    <property type="entry name" value="OxRdtase_Mopterin-bd_su_IorB"/>
</dbReference>
<dbReference type="PANTHER" id="PTHR47495">
    <property type="entry name" value="ALDEHYDE DEHYDROGENASE"/>
    <property type="match status" value="1"/>
</dbReference>
<name>A0ABU9BP59_9BURK</name>
<evidence type="ECO:0000259" key="1">
    <source>
        <dbReference type="SMART" id="SM01008"/>
    </source>
</evidence>
<dbReference type="RefSeq" id="WP_341425225.1">
    <property type="nucleotide sequence ID" value="NZ_JBBUTG010000004.1"/>
</dbReference>
<dbReference type="InterPro" id="IPR052516">
    <property type="entry name" value="N-heterocyclic_Hydroxylase"/>
</dbReference>
<dbReference type="SMART" id="SM01008">
    <property type="entry name" value="Ald_Xan_dh_C"/>
    <property type="match status" value="1"/>
</dbReference>
<evidence type="ECO:0000313" key="3">
    <source>
        <dbReference type="Proteomes" id="UP001371218"/>
    </source>
</evidence>
<dbReference type="PROSITE" id="PS51318">
    <property type="entry name" value="TAT"/>
    <property type="match status" value="1"/>
</dbReference>
<dbReference type="EMBL" id="JBBUTG010000004">
    <property type="protein sequence ID" value="MEK8030854.1"/>
    <property type="molecule type" value="Genomic_DNA"/>
</dbReference>
<dbReference type="Gene3D" id="3.90.1170.50">
    <property type="entry name" value="Aldehyde oxidase/xanthine dehydrogenase, a/b hammerhead"/>
    <property type="match status" value="1"/>
</dbReference>
<dbReference type="InterPro" id="IPR036856">
    <property type="entry name" value="Ald_Oxase/Xan_DH_a/b_sf"/>
</dbReference>
<dbReference type="Gene3D" id="3.30.365.10">
    <property type="entry name" value="Aldehyde oxidase/xanthine dehydrogenase, molybdopterin binding domain"/>
    <property type="match status" value="4"/>
</dbReference>
<feature type="domain" description="Aldehyde oxidase/xanthine dehydrogenase a/b hammerhead" evidence="1">
    <location>
        <begin position="244"/>
        <end position="328"/>
    </location>
</feature>
<dbReference type="SUPFAM" id="SSF56003">
    <property type="entry name" value="Molybdenum cofactor-binding domain"/>
    <property type="match status" value="2"/>
</dbReference>
<dbReference type="InterPro" id="IPR000674">
    <property type="entry name" value="Ald_Oxase/Xan_DH_a/b"/>
</dbReference>
<proteinExistence type="predicted"/>
<dbReference type="InterPro" id="IPR006311">
    <property type="entry name" value="TAT_signal"/>
</dbReference>
<dbReference type="Pfam" id="PF02738">
    <property type="entry name" value="MoCoBD_1"/>
    <property type="match status" value="1"/>
</dbReference>
<evidence type="ECO:0000313" key="2">
    <source>
        <dbReference type="EMBL" id="MEK8030854.1"/>
    </source>
</evidence>
<dbReference type="InterPro" id="IPR046867">
    <property type="entry name" value="AldOxase/xan_DH_MoCoBD2"/>
</dbReference>
<dbReference type="Pfam" id="PF20256">
    <property type="entry name" value="MoCoBD_2"/>
    <property type="match status" value="2"/>
</dbReference>